<evidence type="ECO:0000313" key="3">
    <source>
        <dbReference type="Proteomes" id="UP000642125"/>
    </source>
</evidence>
<protein>
    <submittedName>
        <fullName evidence="2">Transcriptional regulator</fullName>
    </submittedName>
</protein>
<dbReference type="RefSeq" id="WP_203666857.1">
    <property type="nucleotide sequence ID" value="NZ_BONO01000001.1"/>
</dbReference>
<name>A0A919PA03_9CELL</name>
<gene>
    <name evidence="2" type="ORF">Cpa01nite_02030</name>
</gene>
<dbReference type="Pfam" id="PF00480">
    <property type="entry name" value="ROK"/>
    <property type="match status" value="1"/>
</dbReference>
<dbReference type="PANTHER" id="PTHR18964">
    <property type="entry name" value="ROK (REPRESSOR, ORF, KINASE) FAMILY"/>
    <property type="match status" value="1"/>
</dbReference>
<dbReference type="Gene3D" id="3.30.420.40">
    <property type="match status" value="2"/>
</dbReference>
<evidence type="ECO:0000256" key="1">
    <source>
        <dbReference type="ARBA" id="ARBA00006479"/>
    </source>
</evidence>
<dbReference type="Gene3D" id="1.10.10.10">
    <property type="entry name" value="Winged helix-like DNA-binding domain superfamily/Winged helix DNA-binding domain"/>
    <property type="match status" value="1"/>
</dbReference>
<accession>A0A919PA03</accession>
<dbReference type="PANTHER" id="PTHR18964:SF149">
    <property type="entry name" value="BIFUNCTIONAL UDP-N-ACETYLGLUCOSAMINE 2-EPIMERASE_N-ACETYLMANNOSAMINE KINASE"/>
    <property type="match status" value="1"/>
</dbReference>
<evidence type="ECO:0000313" key="2">
    <source>
        <dbReference type="EMBL" id="GIG34822.1"/>
    </source>
</evidence>
<dbReference type="InterPro" id="IPR043129">
    <property type="entry name" value="ATPase_NBD"/>
</dbReference>
<reference evidence="2" key="1">
    <citation type="submission" date="2021-01" db="EMBL/GenBank/DDBJ databases">
        <title>Whole genome shotgun sequence of Cellulomonas pakistanensis NBRC 110800.</title>
        <authorList>
            <person name="Komaki H."/>
            <person name="Tamura T."/>
        </authorList>
    </citation>
    <scope>NUCLEOTIDE SEQUENCE</scope>
    <source>
        <strain evidence="2">NBRC 110800</strain>
    </source>
</reference>
<sequence>MTTQHHRAAPRPASLDAVLSCAWEAAELTASDVIAATGLTRSTAIDALDALTATGLLRELPNAREAGAYRKGRPARRFELRADAAVLVGVDSGQVHVTATVTDLRCAPLGTARAVLDVSHDDPARRRAAVLAVVDEALAEADRSRADVLALCVGVPAPVNTHGASPPHPDGFWDRMNPGFQEALADQAPVVLVENDASLAAVAEGARGAAVGCRNYVALLAGERLGAGVVVDGRVLHGTHGGVGEMVAFDLVEGVGAAYGLGARAAGWAADAVARGEVAPGGPLTTVAVEEIDGRLVLELAAAGDTDALRVVERVGAVLARVVSVLASMFDPERIVVSGAVAAGVDQVVEAARAALPPGLHLPAPDLVVSPLGADVVVTGAIAQAHAAARRRVLDVWAAREG</sequence>
<dbReference type="InterPro" id="IPR036388">
    <property type="entry name" value="WH-like_DNA-bd_sf"/>
</dbReference>
<organism evidence="2 3">
    <name type="scientific">Cellulomonas pakistanensis</name>
    <dbReference type="NCBI Taxonomy" id="992287"/>
    <lineage>
        <taxon>Bacteria</taxon>
        <taxon>Bacillati</taxon>
        <taxon>Actinomycetota</taxon>
        <taxon>Actinomycetes</taxon>
        <taxon>Micrococcales</taxon>
        <taxon>Cellulomonadaceae</taxon>
        <taxon>Cellulomonas</taxon>
    </lineage>
</organism>
<dbReference type="InterPro" id="IPR000600">
    <property type="entry name" value="ROK"/>
</dbReference>
<dbReference type="SUPFAM" id="SSF53067">
    <property type="entry name" value="Actin-like ATPase domain"/>
    <property type="match status" value="1"/>
</dbReference>
<dbReference type="AlphaFoldDB" id="A0A919PA03"/>
<keyword evidence="3" id="KW-1185">Reference proteome</keyword>
<comment type="similarity">
    <text evidence="1">Belongs to the ROK (NagC/XylR) family.</text>
</comment>
<comment type="caution">
    <text evidence="2">The sequence shown here is derived from an EMBL/GenBank/DDBJ whole genome shotgun (WGS) entry which is preliminary data.</text>
</comment>
<proteinExistence type="inferred from homology"/>
<dbReference type="EMBL" id="BONO01000001">
    <property type="protein sequence ID" value="GIG34822.1"/>
    <property type="molecule type" value="Genomic_DNA"/>
</dbReference>
<dbReference type="Proteomes" id="UP000642125">
    <property type="component" value="Unassembled WGS sequence"/>
</dbReference>